<feature type="domain" description="LysM" evidence="5">
    <location>
        <begin position="238"/>
        <end position="283"/>
    </location>
</feature>
<evidence type="ECO:0000256" key="4">
    <source>
        <dbReference type="SAM" id="SignalP"/>
    </source>
</evidence>
<dbReference type="InterPro" id="IPR052210">
    <property type="entry name" value="LysM1-like"/>
</dbReference>
<dbReference type="InterPro" id="IPR036779">
    <property type="entry name" value="LysM_dom_sf"/>
</dbReference>
<dbReference type="EMBL" id="JAGMVJ010000008">
    <property type="protein sequence ID" value="KAH7088181.1"/>
    <property type="molecule type" value="Genomic_DNA"/>
</dbReference>
<dbReference type="OrthoDB" id="5985073at2759"/>
<reference evidence="6" key="1">
    <citation type="journal article" date="2021" name="Nat. Commun.">
        <title>Genetic determinants of endophytism in the Arabidopsis root mycobiome.</title>
        <authorList>
            <person name="Mesny F."/>
            <person name="Miyauchi S."/>
            <person name="Thiergart T."/>
            <person name="Pickel B."/>
            <person name="Atanasova L."/>
            <person name="Karlsson M."/>
            <person name="Huettel B."/>
            <person name="Barry K.W."/>
            <person name="Haridas S."/>
            <person name="Chen C."/>
            <person name="Bauer D."/>
            <person name="Andreopoulos W."/>
            <person name="Pangilinan J."/>
            <person name="LaButti K."/>
            <person name="Riley R."/>
            <person name="Lipzen A."/>
            <person name="Clum A."/>
            <person name="Drula E."/>
            <person name="Henrissat B."/>
            <person name="Kohler A."/>
            <person name="Grigoriev I.V."/>
            <person name="Martin F.M."/>
            <person name="Hacquard S."/>
        </authorList>
    </citation>
    <scope>NUCLEOTIDE SEQUENCE</scope>
    <source>
        <strain evidence="6">MPI-SDFR-AT-0120</strain>
    </source>
</reference>
<gene>
    <name evidence="6" type="ORF">FB567DRAFT_523843</name>
</gene>
<keyword evidence="1" id="KW-0147">Chitin-binding</keyword>
<dbReference type="Pfam" id="PF01476">
    <property type="entry name" value="LysM"/>
    <property type="match status" value="3"/>
</dbReference>
<dbReference type="PROSITE" id="PS51782">
    <property type="entry name" value="LYSM"/>
    <property type="match status" value="2"/>
</dbReference>
<dbReference type="GO" id="GO:0008061">
    <property type="term" value="F:chitin binding"/>
    <property type="evidence" value="ECO:0007669"/>
    <property type="project" value="UniProtKB-KW"/>
</dbReference>
<protein>
    <recommendedName>
        <fullName evidence="5">LysM domain-containing protein</fullName>
    </recommendedName>
</protein>
<proteinExistence type="predicted"/>
<evidence type="ECO:0000259" key="5">
    <source>
        <dbReference type="PROSITE" id="PS51782"/>
    </source>
</evidence>
<dbReference type="Gene3D" id="3.10.350.10">
    <property type="entry name" value="LysM domain"/>
    <property type="match status" value="3"/>
</dbReference>
<dbReference type="PANTHER" id="PTHR34997:SF16">
    <property type="entry name" value="LYSM DOMAIN-CONTAINING PROTEIN"/>
    <property type="match status" value="1"/>
</dbReference>
<comment type="caution">
    <text evidence="6">The sequence shown here is derived from an EMBL/GenBank/DDBJ whole genome shotgun (WGS) entry which is preliminary data.</text>
</comment>
<keyword evidence="2" id="KW-0843">Virulence</keyword>
<name>A0A8K0VZK7_9PLEO</name>
<feature type="signal peptide" evidence="4">
    <location>
        <begin position="1"/>
        <end position="21"/>
    </location>
</feature>
<keyword evidence="7" id="KW-1185">Reference proteome</keyword>
<accession>A0A8K0VZK7</accession>
<dbReference type="PANTHER" id="PTHR34997">
    <property type="entry name" value="AM15"/>
    <property type="match status" value="1"/>
</dbReference>
<evidence type="ECO:0000256" key="1">
    <source>
        <dbReference type="ARBA" id="ARBA00022669"/>
    </source>
</evidence>
<organism evidence="6 7">
    <name type="scientific">Paraphoma chrysanthemicola</name>
    <dbReference type="NCBI Taxonomy" id="798071"/>
    <lineage>
        <taxon>Eukaryota</taxon>
        <taxon>Fungi</taxon>
        <taxon>Dikarya</taxon>
        <taxon>Ascomycota</taxon>
        <taxon>Pezizomycotina</taxon>
        <taxon>Dothideomycetes</taxon>
        <taxon>Pleosporomycetidae</taxon>
        <taxon>Pleosporales</taxon>
        <taxon>Pleosporineae</taxon>
        <taxon>Phaeosphaeriaceae</taxon>
        <taxon>Paraphoma</taxon>
    </lineage>
</organism>
<feature type="compositionally biased region" description="Gly residues" evidence="3">
    <location>
        <begin position="357"/>
        <end position="367"/>
    </location>
</feature>
<evidence type="ECO:0000313" key="6">
    <source>
        <dbReference type="EMBL" id="KAH7088181.1"/>
    </source>
</evidence>
<keyword evidence="4" id="KW-0732">Signal</keyword>
<dbReference type="Proteomes" id="UP000813461">
    <property type="component" value="Unassembled WGS sequence"/>
</dbReference>
<feature type="chain" id="PRO_5035470128" description="LysM domain-containing protein" evidence="4">
    <location>
        <begin position="22"/>
        <end position="459"/>
    </location>
</feature>
<sequence length="459" mass="49581">MSFRILFFILSLSVLFANTHAHERRRNAHSAGHHALSARAVFGGFPIVEPGSLEGLGLGETCERILYQPLKCDNYTASFSTPRYRRSLGDKDLSASVCDNSCSGALRIFSRQVNSACTAKKEIYAGYPVAALIDTIWGGWNETCLMDTSKSKYCNDIIESWEQVDELEDMAKENLCSYCYTQKLATMQANKYGVYAPGGYQETYDYVVKTCNLPSSTPTKPNDGFNVPAPSAPSCASQSYETVNGDTCDIIAKSKLVSSTSLFALNPMLFDCSKIPAGTKVCLPPACEKLYEVQKSDSCPDVAVENQVSWQDIVLWNELIDPYCSNLDQTDPNFGKTICVSPPGGTFTNPPANGTSGNTGGHGGSGDGYSDNRATLPSGAALAPGTTTRCGEYYTTKAGDTCEAILRDFSTPGDLFIAVNPSLRSMQGCSQRIAATLGRTYCIHPNRDWNVAQATPSSV</sequence>
<evidence type="ECO:0000313" key="7">
    <source>
        <dbReference type="Proteomes" id="UP000813461"/>
    </source>
</evidence>
<dbReference type="AlphaFoldDB" id="A0A8K0VZK7"/>
<feature type="region of interest" description="Disordered" evidence="3">
    <location>
        <begin position="349"/>
        <end position="374"/>
    </location>
</feature>
<evidence type="ECO:0000256" key="2">
    <source>
        <dbReference type="ARBA" id="ARBA00023026"/>
    </source>
</evidence>
<feature type="domain" description="LysM" evidence="5">
    <location>
        <begin position="392"/>
        <end position="443"/>
    </location>
</feature>
<dbReference type="SMART" id="SM00257">
    <property type="entry name" value="LysM"/>
    <property type="match status" value="3"/>
</dbReference>
<dbReference type="InterPro" id="IPR018392">
    <property type="entry name" value="LysM"/>
</dbReference>
<dbReference type="CDD" id="cd00118">
    <property type="entry name" value="LysM"/>
    <property type="match status" value="3"/>
</dbReference>
<evidence type="ECO:0000256" key="3">
    <source>
        <dbReference type="SAM" id="MobiDB-lite"/>
    </source>
</evidence>